<name>A0ACB7VFU4_DIOAL</name>
<keyword evidence="2" id="KW-1185">Reference proteome</keyword>
<sequence length="51" mass="5877">MRREYSEGDIQTLGSNNHSNGGGSSASIVTKSEERREKFFRLWEKSKRLIC</sequence>
<accession>A0ACB7VFU4</accession>
<evidence type="ECO:0000313" key="1">
    <source>
        <dbReference type="EMBL" id="KAH7672688.1"/>
    </source>
</evidence>
<gene>
    <name evidence="1" type="ORF">IHE45_09G073000</name>
</gene>
<comment type="caution">
    <text evidence="1">The sequence shown here is derived from an EMBL/GenBank/DDBJ whole genome shotgun (WGS) entry which is preliminary data.</text>
</comment>
<protein>
    <submittedName>
        <fullName evidence="1">Uncharacterized protein</fullName>
    </submittedName>
</protein>
<reference evidence="2" key="1">
    <citation type="journal article" date="2022" name="Nat. Commun.">
        <title>Chromosome evolution and the genetic basis of agronomically important traits in greater yam.</title>
        <authorList>
            <person name="Bredeson J.V."/>
            <person name="Lyons J.B."/>
            <person name="Oniyinde I.O."/>
            <person name="Okereke N.R."/>
            <person name="Kolade O."/>
            <person name="Nnabue I."/>
            <person name="Nwadili C.O."/>
            <person name="Hribova E."/>
            <person name="Parker M."/>
            <person name="Nwogha J."/>
            <person name="Shu S."/>
            <person name="Carlson J."/>
            <person name="Kariba R."/>
            <person name="Muthemba S."/>
            <person name="Knop K."/>
            <person name="Barton G.J."/>
            <person name="Sherwood A.V."/>
            <person name="Lopez-Montes A."/>
            <person name="Asiedu R."/>
            <person name="Jamnadass R."/>
            <person name="Muchugi A."/>
            <person name="Goodstein D."/>
            <person name="Egesi C.N."/>
            <person name="Featherston J."/>
            <person name="Asfaw A."/>
            <person name="Simpson G.G."/>
            <person name="Dolezel J."/>
            <person name="Hendre P.S."/>
            <person name="Van Deynze A."/>
            <person name="Kumar P.L."/>
            <person name="Obidiegwu J.E."/>
            <person name="Bhattacharjee R."/>
            <person name="Rokhsar D.S."/>
        </authorList>
    </citation>
    <scope>NUCLEOTIDE SEQUENCE [LARGE SCALE GENOMIC DNA]</scope>
    <source>
        <strain evidence="2">cv. TDa95/00328</strain>
    </source>
</reference>
<evidence type="ECO:0000313" key="2">
    <source>
        <dbReference type="Proteomes" id="UP000827976"/>
    </source>
</evidence>
<dbReference type="Proteomes" id="UP000827976">
    <property type="component" value="Chromosome 9"/>
</dbReference>
<organism evidence="1 2">
    <name type="scientific">Dioscorea alata</name>
    <name type="common">Purple yam</name>
    <dbReference type="NCBI Taxonomy" id="55571"/>
    <lineage>
        <taxon>Eukaryota</taxon>
        <taxon>Viridiplantae</taxon>
        <taxon>Streptophyta</taxon>
        <taxon>Embryophyta</taxon>
        <taxon>Tracheophyta</taxon>
        <taxon>Spermatophyta</taxon>
        <taxon>Magnoliopsida</taxon>
        <taxon>Liliopsida</taxon>
        <taxon>Dioscoreales</taxon>
        <taxon>Dioscoreaceae</taxon>
        <taxon>Dioscorea</taxon>
    </lineage>
</organism>
<dbReference type="EMBL" id="CM037019">
    <property type="protein sequence ID" value="KAH7672688.1"/>
    <property type="molecule type" value="Genomic_DNA"/>
</dbReference>
<proteinExistence type="predicted"/>